<sequence length="307" mass="32315">MSAAWVAGRVRAQALARRRLGPGRTRMLAESASLADAVSILAATPYGHGVTKDQDLASAQHGVAGTLLWHLRVLAGWLPRGGATALRTVAAWFELANIDALLQRLEDRPAEEPYALGALGTAWARLEDAPDIAGLRERLAASSWGDPGEADPWTIRLVLRLSWASRVHALGGRAAAWAAGAAGVLVAGERFGAGRDLPQAALERADRMLGASPVRAPALGAMAARLGRDARWAFAGIDEPAGLWRAEARCWERLERDGDLMLRGPDFGVGPVLGAAIVLAVDAWRVRAALEIASRGGGPMGAYDALA</sequence>
<dbReference type="AlphaFoldDB" id="A0A4R4P618"/>
<dbReference type="Proteomes" id="UP000295431">
    <property type="component" value="Unassembled WGS sequence"/>
</dbReference>
<dbReference type="EMBL" id="SMJW01000055">
    <property type="protein sequence ID" value="TDC16167.1"/>
    <property type="molecule type" value="Genomic_DNA"/>
</dbReference>
<dbReference type="RefSeq" id="WP_131939414.1">
    <property type="nucleotide sequence ID" value="NZ_BAAAMX010000065.1"/>
</dbReference>
<reference evidence="1 2" key="1">
    <citation type="submission" date="2019-03" db="EMBL/GenBank/DDBJ databases">
        <title>Draft genome sequences of novel Actinobacteria.</title>
        <authorList>
            <person name="Sahin N."/>
            <person name="Ay H."/>
            <person name="Saygin H."/>
        </authorList>
    </citation>
    <scope>NUCLEOTIDE SEQUENCE [LARGE SCALE GENOMIC DNA]</scope>
    <source>
        <strain evidence="1 2">DSM 45347</strain>
    </source>
</reference>
<keyword evidence="2" id="KW-1185">Reference proteome</keyword>
<gene>
    <name evidence="1" type="ORF">E1284_13560</name>
</gene>
<proteinExistence type="predicted"/>
<evidence type="ECO:0008006" key="3">
    <source>
        <dbReference type="Google" id="ProtNLM"/>
    </source>
</evidence>
<protein>
    <recommendedName>
        <fullName evidence="3">V-type ATPase subunit</fullName>
    </recommendedName>
</protein>
<evidence type="ECO:0000313" key="1">
    <source>
        <dbReference type="EMBL" id="TDC16167.1"/>
    </source>
</evidence>
<accession>A0A4R4P618</accession>
<dbReference type="OrthoDB" id="4930678at2"/>
<comment type="caution">
    <text evidence="1">The sequence shown here is derived from an EMBL/GenBank/DDBJ whole genome shotgun (WGS) entry which is preliminary data.</text>
</comment>
<name>A0A4R4P618_9ACTN</name>
<evidence type="ECO:0000313" key="2">
    <source>
        <dbReference type="Proteomes" id="UP000295431"/>
    </source>
</evidence>
<organism evidence="1 2">
    <name type="scientific">Actinomadura bangladeshensis</name>
    <dbReference type="NCBI Taxonomy" id="453573"/>
    <lineage>
        <taxon>Bacteria</taxon>
        <taxon>Bacillati</taxon>
        <taxon>Actinomycetota</taxon>
        <taxon>Actinomycetes</taxon>
        <taxon>Streptosporangiales</taxon>
        <taxon>Thermomonosporaceae</taxon>
        <taxon>Actinomadura</taxon>
    </lineage>
</organism>